<comment type="caution">
    <text evidence="2">The sequence shown here is derived from an EMBL/GenBank/DDBJ whole genome shotgun (WGS) entry which is preliminary data.</text>
</comment>
<accession>A0ABX1RD32</accession>
<proteinExistence type="predicted"/>
<dbReference type="Proteomes" id="UP001296706">
    <property type="component" value="Unassembled WGS sequence"/>
</dbReference>
<organism evidence="2 3">
    <name type="scientific">Pseudonocardia xinjiangensis</name>
    <dbReference type="NCBI Taxonomy" id="75289"/>
    <lineage>
        <taxon>Bacteria</taxon>
        <taxon>Bacillati</taxon>
        <taxon>Actinomycetota</taxon>
        <taxon>Actinomycetes</taxon>
        <taxon>Pseudonocardiales</taxon>
        <taxon>Pseudonocardiaceae</taxon>
        <taxon>Pseudonocardia</taxon>
    </lineage>
</organism>
<evidence type="ECO:0000313" key="2">
    <source>
        <dbReference type="EMBL" id="NMH77138.1"/>
    </source>
</evidence>
<reference evidence="2 3" key="1">
    <citation type="submission" date="2020-04" db="EMBL/GenBank/DDBJ databases">
        <authorList>
            <person name="Klaysubun C."/>
            <person name="Duangmal K."/>
            <person name="Lipun K."/>
        </authorList>
    </citation>
    <scope>NUCLEOTIDE SEQUENCE [LARGE SCALE GENOMIC DNA]</scope>
    <source>
        <strain evidence="2 3">JCM 11839</strain>
    </source>
</reference>
<evidence type="ECO:0000313" key="3">
    <source>
        <dbReference type="Proteomes" id="UP001296706"/>
    </source>
</evidence>
<dbReference type="EMBL" id="JAAXKY010000018">
    <property type="protein sequence ID" value="NMH77138.1"/>
    <property type="molecule type" value="Genomic_DNA"/>
</dbReference>
<protein>
    <submittedName>
        <fullName evidence="2">Uncharacterized protein</fullName>
    </submittedName>
</protein>
<sequence length="46" mass="5511">MFDHERREEQHAEHAAQCEPWTAEALALRRIDHQPPPPRRARRAGW</sequence>
<gene>
    <name evidence="2" type="ORF">HF577_08525</name>
</gene>
<dbReference type="RefSeq" id="WP_169395208.1">
    <property type="nucleotide sequence ID" value="NZ_BAAAJH010000004.1"/>
</dbReference>
<keyword evidence="3" id="KW-1185">Reference proteome</keyword>
<evidence type="ECO:0000256" key="1">
    <source>
        <dbReference type="SAM" id="MobiDB-lite"/>
    </source>
</evidence>
<feature type="region of interest" description="Disordered" evidence="1">
    <location>
        <begin position="26"/>
        <end position="46"/>
    </location>
</feature>
<name>A0ABX1RD32_9PSEU</name>